<protein>
    <submittedName>
        <fullName evidence="1">Uncharacterized protein</fullName>
    </submittedName>
</protein>
<accession>A0A0C2N4J2</accession>
<sequence length="234" mass="26634">MERFSKWHQNKCVHKDSAHKARLVENIMKRSPFESSLSEVYLGINTDTSGVSLEKDSAIIACEVFEVATAKLIIFVSILRLITLSGFDACVWFEGGVVMMRNGGECLAGVSPALHQSACRRVPTLCAALSHMKNFAIAVDRKFLEGEFSQKSDYRQQIYAKHLDGYQEAIIPSYDSLQRTVQNIKRRQEINYQLPTRTDDLIIPEEFKVINNGFRFLLEDICENPGERINLLNR</sequence>
<proteinExistence type="predicted"/>
<evidence type="ECO:0000313" key="1">
    <source>
        <dbReference type="EMBL" id="KII74576.1"/>
    </source>
</evidence>
<gene>
    <name evidence="1" type="ORF">RF11_16186</name>
</gene>
<dbReference type="EMBL" id="JWZT01000358">
    <property type="protein sequence ID" value="KII74576.1"/>
    <property type="molecule type" value="Genomic_DNA"/>
</dbReference>
<evidence type="ECO:0000313" key="2">
    <source>
        <dbReference type="Proteomes" id="UP000031668"/>
    </source>
</evidence>
<dbReference type="Proteomes" id="UP000031668">
    <property type="component" value="Unassembled WGS sequence"/>
</dbReference>
<organism evidence="1 2">
    <name type="scientific">Thelohanellus kitauei</name>
    <name type="common">Myxosporean</name>
    <dbReference type="NCBI Taxonomy" id="669202"/>
    <lineage>
        <taxon>Eukaryota</taxon>
        <taxon>Metazoa</taxon>
        <taxon>Cnidaria</taxon>
        <taxon>Myxozoa</taxon>
        <taxon>Myxosporea</taxon>
        <taxon>Bivalvulida</taxon>
        <taxon>Platysporina</taxon>
        <taxon>Myxobolidae</taxon>
        <taxon>Thelohanellus</taxon>
    </lineage>
</organism>
<keyword evidence="2" id="KW-1185">Reference proteome</keyword>
<reference evidence="1 2" key="1">
    <citation type="journal article" date="2014" name="Genome Biol. Evol.">
        <title>The genome of the myxosporean Thelohanellus kitauei shows adaptations to nutrient acquisition within its fish host.</title>
        <authorList>
            <person name="Yang Y."/>
            <person name="Xiong J."/>
            <person name="Zhou Z."/>
            <person name="Huo F."/>
            <person name="Miao W."/>
            <person name="Ran C."/>
            <person name="Liu Y."/>
            <person name="Zhang J."/>
            <person name="Feng J."/>
            <person name="Wang M."/>
            <person name="Wang M."/>
            <person name="Wang L."/>
            <person name="Yao B."/>
        </authorList>
    </citation>
    <scope>NUCLEOTIDE SEQUENCE [LARGE SCALE GENOMIC DNA]</scope>
    <source>
        <strain evidence="1">Wuqing</strain>
    </source>
</reference>
<dbReference type="AlphaFoldDB" id="A0A0C2N4J2"/>
<name>A0A0C2N4J2_THEKT</name>
<comment type="caution">
    <text evidence="1">The sequence shown here is derived from an EMBL/GenBank/DDBJ whole genome shotgun (WGS) entry which is preliminary data.</text>
</comment>